<dbReference type="EMBL" id="PKMF04000695">
    <property type="protein sequence ID" value="KAK7821644.1"/>
    <property type="molecule type" value="Genomic_DNA"/>
</dbReference>
<reference evidence="2 4" key="2">
    <citation type="journal article" date="2018" name="Sci. Data">
        <title>The draft genome sequence of cork oak.</title>
        <authorList>
            <person name="Ramos A.M."/>
            <person name="Usie A."/>
            <person name="Barbosa P."/>
            <person name="Barros P.M."/>
            <person name="Capote T."/>
            <person name="Chaves I."/>
            <person name="Simoes F."/>
            <person name="Abreu I."/>
            <person name="Carrasquinho I."/>
            <person name="Faro C."/>
            <person name="Guimaraes J.B."/>
            <person name="Mendonca D."/>
            <person name="Nobrega F."/>
            <person name="Rodrigues L."/>
            <person name="Saibo N.J.M."/>
            <person name="Varela M.C."/>
            <person name="Egas C."/>
            <person name="Matos J."/>
            <person name="Miguel C.M."/>
            <person name="Oliveira M.M."/>
            <person name="Ricardo C.P."/>
            <person name="Goncalves S."/>
        </authorList>
    </citation>
    <scope>NUCLEOTIDE SEQUENCE [LARGE SCALE GENOMIC DNA]</scope>
    <source>
        <strain evidence="4">cv. HL8</strain>
        <strain evidence="2">HL8</strain>
    </source>
</reference>
<keyword evidence="1" id="KW-0175">Coiled coil</keyword>
<dbReference type="EMBL" id="PKMF04000201">
    <property type="protein sequence ID" value="KAK7843535.1"/>
    <property type="molecule type" value="Genomic_DNA"/>
</dbReference>
<reference evidence="2" key="1">
    <citation type="submission" date="2017-12" db="EMBL/GenBank/DDBJ databases">
        <authorList>
            <person name="Barbosa P."/>
            <person name="Usie A."/>
            <person name="Ramos A.M."/>
        </authorList>
    </citation>
    <scope>NUCLEOTIDE SEQUENCE</scope>
    <source>
        <strain evidence="2">HL8</strain>
        <tissue evidence="2">Leaves</tissue>
    </source>
</reference>
<reference evidence="2" key="3">
    <citation type="submission" date="2023-07" db="EMBL/GenBank/DDBJ databases">
        <title>An improved reference 1 genome and first organelle genomes of Quercus suber.</title>
        <authorList>
            <consortium name="Genosuber Consortium"/>
            <person name="Usie A."/>
            <person name="Serra O."/>
            <person name="Barros P."/>
        </authorList>
    </citation>
    <scope>NUCLEOTIDE SEQUENCE</scope>
    <source>
        <strain evidence="2">HL8</strain>
        <tissue evidence="2">Leaves</tissue>
    </source>
</reference>
<protein>
    <submittedName>
        <fullName evidence="2">Uncharacterized protein</fullName>
    </submittedName>
</protein>
<feature type="coiled-coil region" evidence="1">
    <location>
        <begin position="23"/>
        <end position="50"/>
    </location>
</feature>
<name>A0AAW0J4D1_QUESU</name>
<dbReference type="AlphaFoldDB" id="A0AAW0J4D1"/>
<sequence length="105" mass="12211">MAKYLSRGSHFLASRSTNMNSQSREKDLEIRDLKEKVVKLEMEKAELIHSTGYRSSSKLEDMDTSKSEYLDDFDDDDWVLESEEKEKPVKKRICRTSIASNPFSI</sequence>
<accession>A0AAW0J4D1</accession>
<dbReference type="Proteomes" id="UP000237347">
    <property type="component" value="Unassembled WGS sequence"/>
</dbReference>
<organism evidence="2 4">
    <name type="scientific">Quercus suber</name>
    <name type="common">Cork oak</name>
    <dbReference type="NCBI Taxonomy" id="58331"/>
    <lineage>
        <taxon>Eukaryota</taxon>
        <taxon>Viridiplantae</taxon>
        <taxon>Streptophyta</taxon>
        <taxon>Embryophyta</taxon>
        <taxon>Tracheophyta</taxon>
        <taxon>Spermatophyta</taxon>
        <taxon>Magnoliopsida</taxon>
        <taxon>eudicotyledons</taxon>
        <taxon>Gunneridae</taxon>
        <taxon>Pentapetalae</taxon>
        <taxon>rosids</taxon>
        <taxon>fabids</taxon>
        <taxon>Fagales</taxon>
        <taxon>Fagaceae</taxon>
        <taxon>Quercus</taxon>
    </lineage>
</organism>
<evidence type="ECO:0000313" key="3">
    <source>
        <dbReference type="EMBL" id="KAK7843535.1"/>
    </source>
</evidence>
<comment type="caution">
    <text evidence="2">The sequence shown here is derived from an EMBL/GenBank/DDBJ whole genome shotgun (WGS) entry which is preliminary data.</text>
</comment>
<evidence type="ECO:0000313" key="2">
    <source>
        <dbReference type="EMBL" id="KAK7821644.1"/>
    </source>
</evidence>
<proteinExistence type="predicted"/>
<evidence type="ECO:0000256" key="1">
    <source>
        <dbReference type="SAM" id="Coils"/>
    </source>
</evidence>
<gene>
    <name evidence="3" type="ORF">CFP56_012410</name>
    <name evidence="2" type="ORF">CFP56_037525</name>
</gene>
<keyword evidence="4" id="KW-1185">Reference proteome</keyword>
<evidence type="ECO:0000313" key="4">
    <source>
        <dbReference type="Proteomes" id="UP000237347"/>
    </source>
</evidence>